<dbReference type="AlphaFoldDB" id="A0A7I7Y289"/>
<feature type="DNA-binding region" description="H-T-H motif" evidence="2">
    <location>
        <begin position="32"/>
        <end position="51"/>
    </location>
</feature>
<evidence type="ECO:0000256" key="3">
    <source>
        <dbReference type="SAM" id="MobiDB-lite"/>
    </source>
</evidence>
<dbReference type="SUPFAM" id="SSF46689">
    <property type="entry name" value="Homeodomain-like"/>
    <property type="match status" value="1"/>
</dbReference>
<keyword evidence="6" id="KW-1185">Reference proteome</keyword>
<dbReference type="PROSITE" id="PS50977">
    <property type="entry name" value="HTH_TETR_2"/>
    <property type="match status" value="1"/>
</dbReference>
<accession>A0A7I7Y289</accession>
<protein>
    <recommendedName>
        <fullName evidence="4">HTH tetR-type domain-containing protein</fullName>
    </recommendedName>
</protein>
<evidence type="ECO:0000256" key="2">
    <source>
        <dbReference type="PROSITE-ProRule" id="PRU00335"/>
    </source>
</evidence>
<dbReference type="Proteomes" id="UP000466931">
    <property type="component" value="Chromosome"/>
</dbReference>
<evidence type="ECO:0000259" key="4">
    <source>
        <dbReference type="PROSITE" id="PS50977"/>
    </source>
</evidence>
<dbReference type="InterPro" id="IPR001647">
    <property type="entry name" value="HTH_TetR"/>
</dbReference>
<dbReference type="RefSeq" id="WP_133057757.1">
    <property type="nucleotide sequence ID" value="NZ_AP022612.1"/>
</dbReference>
<evidence type="ECO:0000256" key="1">
    <source>
        <dbReference type="ARBA" id="ARBA00023125"/>
    </source>
</evidence>
<dbReference type="GO" id="GO:0003677">
    <property type="term" value="F:DNA binding"/>
    <property type="evidence" value="ECO:0007669"/>
    <property type="project" value="UniProtKB-UniRule"/>
</dbReference>
<name>A0A7I7Y289_9MYCO</name>
<evidence type="ECO:0000313" key="5">
    <source>
        <dbReference type="EMBL" id="BBZ35790.1"/>
    </source>
</evidence>
<proteinExistence type="predicted"/>
<organism evidence="5 6">
    <name type="scientific">Mycolicibacterium confluentis</name>
    <dbReference type="NCBI Taxonomy" id="28047"/>
    <lineage>
        <taxon>Bacteria</taxon>
        <taxon>Bacillati</taxon>
        <taxon>Actinomycetota</taxon>
        <taxon>Actinomycetes</taxon>
        <taxon>Mycobacteriales</taxon>
        <taxon>Mycobacteriaceae</taxon>
        <taxon>Mycolicibacterium</taxon>
    </lineage>
</organism>
<feature type="domain" description="HTH tetR-type" evidence="4">
    <location>
        <begin position="9"/>
        <end position="69"/>
    </location>
</feature>
<feature type="region of interest" description="Disordered" evidence="3">
    <location>
        <begin position="179"/>
        <end position="199"/>
    </location>
</feature>
<keyword evidence="1 2" id="KW-0238">DNA-binding</keyword>
<dbReference type="OrthoDB" id="6929199at2"/>
<sequence>MSRDNARSEPTRAALRQAALDVACEYGVKGVTHRRVAAAASLALGSASYHYENIDELMFEAFAAWVQRQTERFLPPFRAAVDEDTLVAAVLNLLSVMYGDEKDRILLFEIYAHSVRDVAYHKLVENWSASTRAELTRLYSSEVAQRLEATWEGIGVQLVMGGSVASEKDAEPLLRLVLSQEKPKTGRRRSTSAKGAKAG</sequence>
<reference evidence="5" key="1">
    <citation type="journal article" date="2019" name="Emerg. Microbes Infect.">
        <title>Comprehensive subspecies identification of 175 nontuberculous mycobacteria species based on 7547 genomic profiles.</title>
        <authorList>
            <person name="Matsumoto Y."/>
            <person name="Kinjo T."/>
            <person name="Motooka D."/>
            <person name="Nabeya D."/>
            <person name="Jung N."/>
            <person name="Uechi K."/>
            <person name="Horii T."/>
            <person name="Iida T."/>
            <person name="Fujita J."/>
            <person name="Nakamura S."/>
        </authorList>
    </citation>
    <scope>NUCLEOTIDE SEQUENCE [LARGE SCALE GENOMIC DNA]</scope>
    <source>
        <strain evidence="5">JCM 13671</strain>
    </source>
</reference>
<evidence type="ECO:0000313" key="6">
    <source>
        <dbReference type="Proteomes" id="UP000466931"/>
    </source>
</evidence>
<dbReference type="InterPro" id="IPR009057">
    <property type="entry name" value="Homeodomain-like_sf"/>
</dbReference>
<reference evidence="5" key="2">
    <citation type="submission" date="2020-02" db="EMBL/GenBank/DDBJ databases">
        <authorList>
            <person name="Matsumoto Y."/>
            <person name="Motooka D."/>
            <person name="Nakamura S."/>
        </authorList>
    </citation>
    <scope>NUCLEOTIDE SEQUENCE</scope>
    <source>
        <strain evidence="5">JCM 13671</strain>
    </source>
</reference>
<dbReference type="EMBL" id="AP022612">
    <property type="protein sequence ID" value="BBZ35790.1"/>
    <property type="molecule type" value="Genomic_DNA"/>
</dbReference>
<gene>
    <name evidence="5" type="ORF">MCNF_43950</name>
</gene>
<dbReference type="Gene3D" id="1.10.357.10">
    <property type="entry name" value="Tetracycline Repressor, domain 2"/>
    <property type="match status" value="1"/>
</dbReference>